<sequence>MEYNAAMQGGFARQRGLVIDPDGWQQHGRPRAEIAVVEEAMWQMSLQQQHENMEAEVGPFPERPGEPDCTYYMRTGLCGFGMSCRFNHPPNRKQAAAAARNKGEYPERLGQPECQYYLKTGSCKFGATCKFHHPRDKAGSTGRAVINVYGYPLRPNEKECAYYMRTGQCKYGATCKFHHPQPVSTLVPVRGSSLFTPVHSPTTPGPQPYPGSLPTWPMQRAPFIQSPRWQGPSSYAPLILPQGIMPVPSWSTYPPGQVGSISSSDGQQQAMGAGLVYGPSSQTDPMASGIQGTLSHFPPGSPGMGPPTLQLPSSSAQRESMFPERPGQQECQFYMKTGDCKFGMTCRYHHPKERIIPVPNCVLNSLGLPLRPGAPACTFFTRYGICKFGATCKFDHPMGHSSYSQSISSPIDISVGRHQIGSASATLSSVSLSSDLVVDSGGGKSTEHSSTAEARQQPSGVENLGPDA</sequence>
<dbReference type="GO" id="GO:0003729">
    <property type="term" value="F:mRNA binding"/>
    <property type="evidence" value="ECO:0007669"/>
    <property type="project" value="TreeGrafter"/>
</dbReference>
<feature type="zinc finger region" description="C3H1-type" evidence="6">
    <location>
        <begin position="325"/>
        <end position="353"/>
    </location>
</feature>
<dbReference type="SUPFAM" id="SSF90229">
    <property type="entry name" value="CCCH zinc finger"/>
    <property type="match status" value="5"/>
</dbReference>
<evidence type="ECO:0000259" key="8">
    <source>
        <dbReference type="PROSITE" id="PS50103"/>
    </source>
</evidence>
<keyword evidence="3 6" id="KW-0863">Zinc-finger</keyword>
<keyword evidence="5" id="KW-0238">DNA-binding</keyword>
<reference evidence="9" key="1">
    <citation type="submission" date="2009-02" db="EMBL/GenBank/DDBJ databases">
        <title>Full length sequence-verified cDNA sequences from Sitka spruce (Picea sitchensis).</title>
        <authorList>
            <person name="Reid K.E."/>
            <person name="Liao N."/>
            <person name="Ralph S."/>
            <person name="Kolosova N."/>
            <person name="Oddy C."/>
            <person name="Moore R."/>
            <person name="Mayo M."/>
            <person name="Wagner S."/>
            <person name="King J."/>
            <person name="Yanchuk A."/>
            <person name="Holt R."/>
            <person name="Jones S."/>
            <person name="Marra M."/>
            <person name="Ritland C.E."/>
            <person name="Ritland K."/>
            <person name="Bohlmann J."/>
        </authorList>
    </citation>
    <scope>NUCLEOTIDE SEQUENCE</scope>
    <source>
        <tissue evidence="9">Green portion of the leader tissue</tissue>
    </source>
</reference>
<dbReference type="FunFam" id="4.10.1000.10:FF:000028">
    <property type="entry name" value="Zinc finger nuclease 2"/>
    <property type="match status" value="1"/>
</dbReference>
<keyword evidence="4 6" id="KW-0862">Zinc</keyword>
<dbReference type="Gene3D" id="4.10.1000.10">
    <property type="entry name" value="Zinc finger, CCCH-type"/>
    <property type="match status" value="2"/>
</dbReference>
<accession>C0PR62</accession>
<feature type="region of interest" description="Disordered" evidence="7">
    <location>
        <begin position="437"/>
        <end position="468"/>
    </location>
</feature>
<feature type="zinc finger region" description="C3H1-type" evidence="6">
    <location>
        <begin position="154"/>
        <end position="182"/>
    </location>
</feature>
<feature type="zinc finger region" description="C3H1-type" evidence="6">
    <location>
        <begin position="371"/>
        <end position="399"/>
    </location>
</feature>
<dbReference type="PANTHER" id="PTHR12506">
    <property type="entry name" value="PROTEIN PHOSPHATASE RELATED"/>
    <property type="match status" value="1"/>
</dbReference>
<evidence type="ECO:0000256" key="1">
    <source>
        <dbReference type="ARBA" id="ARBA00022723"/>
    </source>
</evidence>
<feature type="zinc finger region" description="C3H1-type" evidence="6">
    <location>
        <begin position="63"/>
        <end position="91"/>
    </location>
</feature>
<dbReference type="InterPro" id="IPR000571">
    <property type="entry name" value="Znf_CCCH"/>
</dbReference>
<feature type="domain" description="C3H1-type" evidence="8">
    <location>
        <begin position="63"/>
        <end position="91"/>
    </location>
</feature>
<dbReference type="GO" id="GO:0003677">
    <property type="term" value="F:DNA binding"/>
    <property type="evidence" value="ECO:0007669"/>
    <property type="project" value="UniProtKB-KW"/>
</dbReference>
<keyword evidence="1 6" id="KW-0479">Metal-binding</keyword>
<dbReference type="GO" id="GO:0008270">
    <property type="term" value="F:zinc ion binding"/>
    <property type="evidence" value="ECO:0007669"/>
    <property type="project" value="UniProtKB-KW"/>
</dbReference>
<protein>
    <recommendedName>
        <fullName evidence="8">C3H1-type domain-containing protein</fullName>
    </recommendedName>
</protein>
<evidence type="ECO:0000256" key="7">
    <source>
        <dbReference type="SAM" id="MobiDB-lite"/>
    </source>
</evidence>
<evidence type="ECO:0000256" key="6">
    <source>
        <dbReference type="PROSITE-ProRule" id="PRU00723"/>
    </source>
</evidence>
<feature type="domain" description="C3H1-type" evidence="8">
    <location>
        <begin position="371"/>
        <end position="399"/>
    </location>
</feature>
<dbReference type="SMART" id="SM00356">
    <property type="entry name" value="ZnF_C3H1"/>
    <property type="match status" value="5"/>
</dbReference>
<feature type="domain" description="C3H1-type" evidence="8">
    <location>
        <begin position="108"/>
        <end position="136"/>
    </location>
</feature>
<dbReference type="InterPro" id="IPR036855">
    <property type="entry name" value="Znf_CCCH_sf"/>
</dbReference>
<feature type="zinc finger region" description="C3H1-type" evidence="6">
    <location>
        <begin position="108"/>
        <end position="136"/>
    </location>
</feature>
<keyword evidence="2" id="KW-0677">Repeat</keyword>
<dbReference type="PROSITE" id="PS50103">
    <property type="entry name" value="ZF_C3H1"/>
    <property type="match status" value="5"/>
</dbReference>
<feature type="region of interest" description="Disordered" evidence="7">
    <location>
        <begin position="293"/>
        <end position="320"/>
    </location>
</feature>
<dbReference type="PANTHER" id="PTHR12506:SF18">
    <property type="entry name" value="ZINC FINGER CCCH DOMAIN-CONTAINING PROTEIN 33-RELATED"/>
    <property type="match status" value="1"/>
</dbReference>
<evidence type="ECO:0000313" key="9">
    <source>
        <dbReference type="EMBL" id="ACN40302.1"/>
    </source>
</evidence>
<feature type="domain" description="C3H1-type" evidence="8">
    <location>
        <begin position="154"/>
        <end position="182"/>
    </location>
</feature>
<evidence type="ECO:0000256" key="5">
    <source>
        <dbReference type="ARBA" id="ARBA00023125"/>
    </source>
</evidence>
<dbReference type="Pfam" id="PF00642">
    <property type="entry name" value="zf-CCCH"/>
    <property type="match status" value="5"/>
</dbReference>
<dbReference type="AlphaFoldDB" id="C0PR62"/>
<feature type="domain" description="C3H1-type" evidence="8">
    <location>
        <begin position="325"/>
        <end position="353"/>
    </location>
</feature>
<dbReference type="Gene3D" id="2.30.30.1190">
    <property type="match status" value="1"/>
</dbReference>
<dbReference type="EMBL" id="BT070802">
    <property type="protein sequence ID" value="ACN40302.1"/>
    <property type="molecule type" value="mRNA"/>
</dbReference>
<evidence type="ECO:0000256" key="4">
    <source>
        <dbReference type="ARBA" id="ARBA00022833"/>
    </source>
</evidence>
<evidence type="ECO:0000256" key="3">
    <source>
        <dbReference type="ARBA" id="ARBA00022771"/>
    </source>
</evidence>
<organism evidence="9">
    <name type="scientific">Picea sitchensis</name>
    <name type="common">Sitka spruce</name>
    <name type="synonym">Pinus sitchensis</name>
    <dbReference type="NCBI Taxonomy" id="3332"/>
    <lineage>
        <taxon>Eukaryota</taxon>
        <taxon>Viridiplantae</taxon>
        <taxon>Streptophyta</taxon>
        <taxon>Embryophyta</taxon>
        <taxon>Tracheophyta</taxon>
        <taxon>Spermatophyta</taxon>
        <taxon>Pinopsida</taxon>
        <taxon>Pinidae</taxon>
        <taxon>Conifers I</taxon>
        <taxon>Pinales</taxon>
        <taxon>Pinaceae</taxon>
        <taxon>Picea</taxon>
    </lineage>
</organism>
<feature type="compositionally biased region" description="Polar residues" evidence="7">
    <location>
        <begin position="448"/>
        <end position="460"/>
    </location>
</feature>
<proteinExistence type="evidence at transcript level"/>
<dbReference type="InterPro" id="IPR050974">
    <property type="entry name" value="Plant_ZF_CCCH"/>
</dbReference>
<name>C0PR62_PICSI</name>
<evidence type="ECO:0000256" key="2">
    <source>
        <dbReference type="ARBA" id="ARBA00022737"/>
    </source>
</evidence>